<dbReference type="PANTHER" id="PTHR43045">
    <property type="entry name" value="SHIKIMATE TRANSPORTER"/>
    <property type="match status" value="1"/>
</dbReference>
<dbReference type="InterPro" id="IPR036259">
    <property type="entry name" value="MFS_trans_sf"/>
</dbReference>
<dbReference type="KEGG" id="sod:Sant_3293"/>
<dbReference type="PROSITE" id="PS50850">
    <property type="entry name" value="MFS"/>
    <property type="match status" value="1"/>
</dbReference>
<evidence type="ECO:0000313" key="10">
    <source>
        <dbReference type="Proteomes" id="UP000019028"/>
    </source>
</evidence>
<accession>W0I1D5</accession>
<reference evidence="9 10" key="1">
    <citation type="journal article" date="2014" name="Genome Biol. Evol.">
        <title>Genome degeneration and adaptation in a nascent stage of symbiosis.</title>
        <authorList>
            <person name="Oakeson K.F."/>
            <person name="Gil R."/>
            <person name="Clayton A.L."/>
            <person name="Dunn D.M."/>
            <person name="von Niederhausern A.C."/>
            <person name="Hamil C."/>
            <person name="Aoyagi A."/>
            <person name="Duval B."/>
            <person name="Baca A."/>
            <person name="Silva F.J."/>
            <person name="Vallier A."/>
            <person name="Jackson D.G."/>
            <person name="Latorre A."/>
            <person name="Weiss R.B."/>
            <person name="Heddi A."/>
            <person name="Moya A."/>
            <person name="Dale C."/>
        </authorList>
    </citation>
    <scope>NUCLEOTIDE SEQUENCE [LARGE SCALE GENOMIC DNA]</scope>
    <source>
        <strain evidence="9 10">HS1</strain>
    </source>
</reference>
<organism evidence="9 10">
    <name type="scientific">Sodalis praecaptivus</name>
    <dbReference type="NCBI Taxonomy" id="1239307"/>
    <lineage>
        <taxon>Bacteria</taxon>
        <taxon>Pseudomonadati</taxon>
        <taxon>Pseudomonadota</taxon>
        <taxon>Gammaproteobacteria</taxon>
        <taxon>Enterobacterales</taxon>
        <taxon>Bruguierivoracaceae</taxon>
        <taxon>Sodalis</taxon>
    </lineage>
</organism>
<evidence type="ECO:0000256" key="7">
    <source>
        <dbReference type="SAM" id="Phobius"/>
    </source>
</evidence>
<feature type="transmembrane region" description="Helical" evidence="7">
    <location>
        <begin position="312"/>
        <end position="333"/>
    </location>
</feature>
<sequence>MNPISQQPEKIDNNVKRAIFASTLGTIIEWYDYGLYAAASGLIINKLFFPQLSQLGGMLAAFATFAIGFIIRPVGGMVISHIGDKFGRKPALIFCISIMGVATVGVGLLPTWHSIGIWAPILLIFLRILQGFGAGAELAGAITLVAEYTPVKRRGFFTAIPNTATNFGVLIATLTFLFFSWLPEETLLSWVWRVPFLLSVLLFVIALYIRAKLDETPEYVNAMDKAQRQRQQQKAPIRQLFRESPRELLCGFFAMGGHQALTYVLNTFALSYMINTLGMSKTDGLMVLIIALTFTLICGPIGGWLADRYGSAKIFICGALFALCFVYPLFYLVDTKNTLLAALGVSAIYGISWGCTGGAQGAFLSNLFPTRYRFSGIAMCRELSGALIGGPTPFIATALVALGGGRPTWVMVYLGAFCLFTVIAVALGKHLSRHDEDNASLLKQKNNAEPASLL</sequence>
<keyword evidence="4 7" id="KW-0812">Transmembrane</keyword>
<keyword evidence="2" id="KW-0813">Transport</keyword>
<dbReference type="PROSITE" id="PS00217">
    <property type="entry name" value="SUGAR_TRANSPORT_2"/>
    <property type="match status" value="1"/>
</dbReference>
<dbReference type="HOGENOM" id="CLU_001265_39_5_6"/>
<feature type="transmembrane region" description="Helical" evidence="7">
    <location>
        <begin position="115"/>
        <end position="144"/>
    </location>
</feature>
<dbReference type="RefSeq" id="WP_025423421.1">
    <property type="nucleotide sequence ID" value="NZ_CP006569.1"/>
</dbReference>
<feature type="transmembrane region" description="Helical" evidence="7">
    <location>
        <begin position="156"/>
        <end position="178"/>
    </location>
</feature>
<dbReference type="EMBL" id="CP006569">
    <property type="protein sequence ID" value="AHF78285.1"/>
    <property type="molecule type" value="Genomic_DNA"/>
</dbReference>
<evidence type="ECO:0000256" key="2">
    <source>
        <dbReference type="ARBA" id="ARBA00022448"/>
    </source>
</evidence>
<keyword evidence="5 7" id="KW-1133">Transmembrane helix</keyword>
<dbReference type="AlphaFoldDB" id="W0I1D5"/>
<comment type="subcellular location">
    <subcellularLocation>
        <location evidence="1">Cell membrane</location>
        <topology evidence="1">Multi-pass membrane protein</topology>
    </subcellularLocation>
</comment>
<dbReference type="SUPFAM" id="SSF103473">
    <property type="entry name" value="MFS general substrate transporter"/>
    <property type="match status" value="1"/>
</dbReference>
<gene>
    <name evidence="9" type="ORF">Sant_3293</name>
</gene>
<dbReference type="Gene3D" id="1.20.1250.20">
    <property type="entry name" value="MFS general substrate transporter like domains"/>
    <property type="match status" value="2"/>
</dbReference>
<evidence type="ECO:0000256" key="4">
    <source>
        <dbReference type="ARBA" id="ARBA00022692"/>
    </source>
</evidence>
<keyword evidence="3" id="KW-1003">Cell membrane</keyword>
<protein>
    <submittedName>
        <fullName evidence="9">Putative ABC transport system permease component</fullName>
    </submittedName>
</protein>
<evidence type="ECO:0000313" key="9">
    <source>
        <dbReference type="EMBL" id="AHF78285.1"/>
    </source>
</evidence>
<evidence type="ECO:0000256" key="3">
    <source>
        <dbReference type="ARBA" id="ARBA00022475"/>
    </source>
</evidence>
<feature type="domain" description="Major facilitator superfamily (MFS) profile" evidence="8">
    <location>
        <begin position="18"/>
        <end position="433"/>
    </location>
</feature>
<feature type="transmembrane region" description="Helical" evidence="7">
    <location>
        <begin position="285"/>
        <end position="305"/>
    </location>
</feature>
<dbReference type="Proteomes" id="UP000019028">
    <property type="component" value="Chromosome"/>
</dbReference>
<feature type="transmembrane region" description="Helical" evidence="7">
    <location>
        <begin position="248"/>
        <end position="273"/>
    </location>
</feature>
<dbReference type="OrthoDB" id="3690818at2"/>
<feature type="transmembrane region" description="Helical" evidence="7">
    <location>
        <begin position="190"/>
        <end position="209"/>
    </location>
</feature>
<dbReference type="Pfam" id="PF07690">
    <property type="entry name" value="MFS_1"/>
    <property type="match status" value="1"/>
</dbReference>
<dbReference type="CDD" id="cd17369">
    <property type="entry name" value="MFS_ShiA_like"/>
    <property type="match status" value="1"/>
</dbReference>
<feature type="transmembrane region" description="Helical" evidence="7">
    <location>
        <begin position="410"/>
        <end position="428"/>
    </location>
</feature>
<evidence type="ECO:0000256" key="1">
    <source>
        <dbReference type="ARBA" id="ARBA00004651"/>
    </source>
</evidence>
<dbReference type="InterPro" id="IPR011701">
    <property type="entry name" value="MFS"/>
</dbReference>
<feature type="transmembrane region" description="Helical" evidence="7">
    <location>
        <begin position="385"/>
        <end position="404"/>
    </location>
</feature>
<keyword evidence="6 7" id="KW-0472">Membrane</keyword>
<feature type="transmembrane region" description="Helical" evidence="7">
    <location>
        <begin position="91"/>
        <end position="109"/>
    </location>
</feature>
<dbReference type="PATRIC" id="fig|1239307.3.peg.3626"/>
<evidence type="ECO:0000256" key="5">
    <source>
        <dbReference type="ARBA" id="ARBA00022989"/>
    </source>
</evidence>
<dbReference type="InterPro" id="IPR020846">
    <property type="entry name" value="MFS_dom"/>
</dbReference>
<proteinExistence type="predicted"/>
<feature type="transmembrane region" description="Helical" evidence="7">
    <location>
        <begin position="55"/>
        <end position="79"/>
    </location>
</feature>
<dbReference type="GO" id="GO:0022857">
    <property type="term" value="F:transmembrane transporter activity"/>
    <property type="evidence" value="ECO:0007669"/>
    <property type="project" value="InterPro"/>
</dbReference>
<feature type="transmembrane region" description="Helical" evidence="7">
    <location>
        <begin position="339"/>
        <end position="364"/>
    </location>
</feature>
<dbReference type="PANTHER" id="PTHR43045:SF1">
    <property type="entry name" value="SHIKIMATE TRANSPORTER"/>
    <property type="match status" value="1"/>
</dbReference>
<keyword evidence="10" id="KW-1185">Reference proteome</keyword>
<dbReference type="GO" id="GO:0005886">
    <property type="term" value="C:plasma membrane"/>
    <property type="evidence" value="ECO:0007669"/>
    <property type="project" value="UniProtKB-SubCell"/>
</dbReference>
<evidence type="ECO:0000256" key="6">
    <source>
        <dbReference type="ARBA" id="ARBA00023136"/>
    </source>
</evidence>
<name>W0I1D5_9GAMM</name>
<evidence type="ECO:0000259" key="8">
    <source>
        <dbReference type="PROSITE" id="PS50850"/>
    </source>
</evidence>
<dbReference type="InterPro" id="IPR005829">
    <property type="entry name" value="Sugar_transporter_CS"/>
</dbReference>